<dbReference type="EMBL" id="QOVN01000004">
    <property type="protein sequence ID" value="RXG28676.1"/>
    <property type="molecule type" value="Genomic_DNA"/>
</dbReference>
<evidence type="ECO:0000313" key="4">
    <source>
        <dbReference type="EMBL" id="RXG28676.1"/>
    </source>
</evidence>
<dbReference type="AlphaFoldDB" id="A0A1M5TFG4"/>
<dbReference type="EMBL" id="FQXT01000001">
    <property type="protein sequence ID" value="SHH49411.1"/>
    <property type="molecule type" value="Genomic_DNA"/>
</dbReference>
<organism evidence="5 6">
    <name type="scientific">Leeuwenhoekiella palythoae</name>
    <dbReference type="NCBI Taxonomy" id="573501"/>
    <lineage>
        <taxon>Bacteria</taxon>
        <taxon>Pseudomonadati</taxon>
        <taxon>Bacteroidota</taxon>
        <taxon>Flavobacteriia</taxon>
        <taxon>Flavobacteriales</taxon>
        <taxon>Flavobacteriaceae</taxon>
        <taxon>Leeuwenhoekiella</taxon>
    </lineage>
</organism>
<keyword evidence="3" id="KW-0812">Transmembrane</keyword>
<keyword evidence="3" id="KW-0472">Membrane</keyword>
<keyword evidence="1" id="KW-0677">Repeat</keyword>
<gene>
    <name evidence="4" type="ORF">DSM01_2137</name>
    <name evidence="5" type="ORF">SAMN04487999_0337</name>
</gene>
<dbReference type="OrthoDB" id="1419611at2"/>
<reference evidence="4 7" key="3">
    <citation type="submission" date="2018-07" db="EMBL/GenBank/DDBJ databases">
        <title>Leeuwenhoekiella genomics.</title>
        <authorList>
            <person name="Tahon G."/>
            <person name="Willems A."/>
        </authorList>
    </citation>
    <scope>NUCLEOTIDE SEQUENCE [LARGE SCALE GENOMIC DNA]</scope>
    <source>
        <strain evidence="4 7">LMG 24856</strain>
    </source>
</reference>
<keyword evidence="2" id="KW-0175">Coiled coil</keyword>
<dbReference type="SUPFAM" id="SSF141571">
    <property type="entry name" value="Pentapeptide repeat-like"/>
    <property type="match status" value="1"/>
</dbReference>
<dbReference type="PANTHER" id="PTHR47485">
    <property type="entry name" value="THYLAKOID LUMENAL 17.4 KDA PROTEIN, CHLOROPLASTIC"/>
    <property type="match status" value="1"/>
</dbReference>
<proteinExistence type="predicted"/>
<sequence length="380" mass="43471">MLEERLSQLEAENLKLKEQLDRQENKKKNRRKLGWNFLKRSSGMILGAQLKKSIEKFLDEIAEQQRVSRETLSDLLSSIIIRLTRVGFLLILTAILPSILLIFQTYYLGKQNTLITGQSEMFKQQNKRLDQQTYLQEADRRGQTLLIMDNMLKEINTDVSRSSANAIDDATAGRLISLSKMLKPYKYLENDSLIARVTSPERGYLLVSLLETGINLNTSTRSRSNGRLIERLDFTYAELRNLSLKGADLIQIDLANADLRNSSFNGTDFEKANLQNAWLHETNLTYASFKEANLEQAILQNAILDYANLQNANLSSADLRNVSLLKTKVLAADLTNARVNETFERDATQQLNKDQSEWLFSNFEVVEIDDDHYQLLPIDN</sequence>
<dbReference type="Proteomes" id="UP000290037">
    <property type="component" value="Unassembled WGS sequence"/>
</dbReference>
<dbReference type="Gene3D" id="2.160.20.80">
    <property type="entry name" value="E3 ubiquitin-protein ligase SopA"/>
    <property type="match status" value="1"/>
</dbReference>
<keyword evidence="3" id="KW-1133">Transmembrane helix</keyword>
<dbReference type="STRING" id="573501.SAMN04487999_0337"/>
<evidence type="ECO:0000256" key="1">
    <source>
        <dbReference type="ARBA" id="ARBA00022737"/>
    </source>
</evidence>
<feature type="coiled-coil region" evidence="2">
    <location>
        <begin position="6"/>
        <end position="33"/>
    </location>
</feature>
<keyword evidence="7" id="KW-1185">Reference proteome</keyword>
<reference evidence="6" key="2">
    <citation type="submission" date="2016-11" db="EMBL/GenBank/DDBJ databases">
        <authorList>
            <person name="Varghese N."/>
            <person name="Submissions S."/>
        </authorList>
    </citation>
    <scope>NUCLEOTIDE SEQUENCE [LARGE SCALE GENOMIC DNA]</scope>
    <source>
        <strain evidence="6">DSM 19859</strain>
    </source>
</reference>
<evidence type="ECO:0000313" key="6">
    <source>
        <dbReference type="Proteomes" id="UP000184240"/>
    </source>
</evidence>
<protein>
    <submittedName>
        <fullName evidence="4">Pentapeptide repeat protein</fullName>
    </submittedName>
    <submittedName>
        <fullName evidence="5">Pentapeptide repeat-containing protein</fullName>
    </submittedName>
</protein>
<name>A0A1M5TFG4_9FLAO</name>
<dbReference type="InterPro" id="IPR001646">
    <property type="entry name" value="5peptide_repeat"/>
</dbReference>
<evidence type="ECO:0000313" key="5">
    <source>
        <dbReference type="EMBL" id="SHH49411.1"/>
    </source>
</evidence>
<evidence type="ECO:0000256" key="2">
    <source>
        <dbReference type="SAM" id="Coils"/>
    </source>
</evidence>
<dbReference type="Proteomes" id="UP000184240">
    <property type="component" value="Unassembled WGS sequence"/>
</dbReference>
<feature type="transmembrane region" description="Helical" evidence="3">
    <location>
        <begin position="86"/>
        <end position="109"/>
    </location>
</feature>
<dbReference type="Pfam" id="PF00805">
    <property type="entry name" value="Pentapeptide"/>
    <property type="match status" value="2"/>
</dbReference>
<evidence type="ECO:0000256" key="3">
    <source>
        <dbReference type="SAM" id="Phobius"/>
    </source>
</evidence>
<evidence type="ECO:0000313" key="7">
    <source>
        <dbReference type="Proteomes" id="UP000290037"/>
    </source>
</evidence>
<dbReference type="PANTHER" id="PTHR47485:SF1">
    <property type="entry name" value="THYLAKOID LUMENAL 17.4 KDA PROTEIN, CHLOROPLASTIC"/>
    <property type="match status" value="1"/>
</dbReference>
<reference evidence="5" key="1">
    <citation type="submission" date="2016-11" db="EMBL/GenBank/DDBJ databases">
        <authorList>
            <person name="Jaros S."/>
            <person name="Januszkiewicz K."/>
            <person name="Wedrychowicz H."/>
        </authorList>
    </citation>
    <scope>NUCLEOTIDE SEQUENCE [LARGE SCALE GENOMIC DNA]</scope>
    <source>
        <strain evidence="5">DSM 19859</strain>
    </source>
</reference>
<accession>A0A1M5TFG4</accession>
<dbReference type="RefSeq" id="WP_072979677.1">
    <property type="nucleotide sequence ID" value="NZ_CP084318.1"/>
</dbReference>